<dbReference type="SUPFAM" id="SSF69304">
    <property type="entry name" value="Tricorn protease N-terminal domain"/>
    <property type="match status" value="1"/>
</dbReference>
<proteinExistence type="inferred from homology"/>
<evidence type="ECO:0000256" key="1">
    <source>
        <dbReference type="ARBA" id="ARBA00009820"/>
    </source>
</evidence>
<evidence type="ECO:0000313" key="3">
    <source>
        <dbReference type="EMBL" id="CAD7286359.1"/>
    </source>
</evidence>
<keyword evidence="2" id="KW-0732">Signal</keyword>
<dbReference type="InterPro" id="IPR011042">
    <property type="entry name" value="6-blade_b-propeller_TolB-like"/>
</dbReference>
<evidence type="ECO:0000256" key="2">
    <source>
        <dbReference type="SAM" id="SignalP"/>
    </source>
</evidence>
<protein>
    <submittedName>
        <fullName evidence="3">Tol-Pal system protein TolB</fullName>
    </submittedName>
</protein>
<dbReference type="Gene3D" id="2.120.10.30">
    <property type="entry name" value="TolB, C-terminal domain"/>
    <property type="match status" value="1"/>
</dbReference>
<gene>
    <name evidence="3" type="primary">tolB</name>
    <name evidence="3" type="ORF">LMG8286_00190</name>
</gene>
<dbReference type="RefSeq" id="WP_230055997.1">
    <property type="nucleotide sequence ID" value="NZ_CAJHOE010000001.1"/>
</dbReference>
<keyword evidence="4" id="KW-1185">Reference proteome</keyword>
<dbReference type="Proteomes" id="UP000789359">
    <property type="component" value="Unassembled WGS sequence"/>
</dbReference>
<dbReference type="EMBL" id="CAJHOE010000001">
    <property type="protein sequence ID" value="CAD7286359.1"/>
    <property type="molecule type" value="Genomic_DNA"/>
</dbReference>
<comment type="similarity">
    <text evidence="1">Belongs to the TolB family.</text>
</comment>
<accession>A0ABM8Q0Q0</accession>
<dbReference type="Pfam" id="PF07676">
    <property type="entry name" value="PD40"/>
    <property type="match status" value="2"/>
</dbReference>
<organism evidence="3 4">
    <name type="scientific">Campylobacter suis</name>
    <dbReference type="NCBI Taxonomy" id="2790657"/>
    <lineage>
        <taxon>Bacteria</taxon>
        <taxon>Pseudomonadati</taxon>
        <taxon>Campylobacterota</taxon>
        <taxon>Epsilonproteobacteria</taxon>
        <taxon>Campylobacterales</taxon>
        <taxon>Campylobacteraceae</taxon>
        <taxon>Campylobacter</taxon>
    </lineage>
</organism>
<dbReference type="InterPro" id="IPR011659">
    <property type="entry name" value="WD40"/>
</dbReference>
<feature type="chain" id="PRO_5046490187" evidence="2">
    <location>
        <begin position="20"/>
        <end position="421"/>
    </location>
</feature>
<evidence type="ECO:0000313" key="4">
    <source>
        <dbReference type="Proteomes" id="UP000789359"/>
    </source>
</evidence>
<feature type="signal peptide" evidence="2">
    <location>
        <begin position="1"/>
        <end position="19"/>
    </location>
</feature>
<name>A0ABM8Q0Q0_9BACT</name>
<dbReference type="NCBIfam" id="NF003124">
    <property type="entry name" value="PRK04043.1"/>
    <property type="match status" value="1"/>
</dbReference>
<dbReference type="PANTHER" id="PTHR36842">
    <property type="entry name" value="PROTEIN TOLB HOMOLOG"/>
    <property type="match status" value="1"/>
</dbReference>
<sequence length="421" mass="47350">MKKIILIFTFALSLFGADATISVINQGIALPKIVLQDATTAITDPAFKEKFFKIMMGDLKVSSDFEVVDEYITSTYDGDSYTNVMSDKNTELILRYALEGSQNSQLNLKVKLIDARKASTRYEKIYTMNGDKYPFLAHKSIVELTNELNLPPVGWMEKYIIFAKYTSARESVISVADYTLTYQKPIIKGGLNIFPKWGGADQKTFYYTSYINNKPTLFRYNLETGAKSKIIDSNGMLIASDVSKNGQKVLLTMAPKDQPDIYIYDTISKNLTQVTNYPGIDVNGNFVDNDTRVVFVSDRLGYPNIFATGINNSASVEQMVYHGRNNNSVSTFENYIVYSSREGSGDATNTFNIYLISTQTNFIRQLTASGKNNYPRFSSDGQSVVYIKEHSGQSNLGIIRLNENKSFQFPLKIGKIQSIDW</sequence>
<comment type="caution">
    <text evidence="3">The sequence shown here is derived from an EMBL/GenBank/DDBJ whole genome shotgun (WGS) entry which is preliminary data.</text>
</comment>
<dbReference type="PANTHER" id="PTHR36842:SF1">
    <property type="entry name" value="PROTEIN TOLB"/>
    <property type="match status" value="1"/>
</dbReference>
<reference evidence="3 4" key="1">
    <citation type="submission" date="2020-11" db="EMBL/GenBank/DDBJ databases">
        <authorList>
            <person name="Peeters C."/>
        </authorList>
    </citation>
    <scope>NUCLEOTIDE SEQUENCE [LARGE SCALE GENOMIC DNA]</scope>
    <source>
        <strain evidence="3 4">LMG 8286</strain>
    </source>
</reference>